<sequence length="382" mass="41051">MRDYQVVVVGAGPSGVAAALSLSDAGLRPLLIDRADHVGSSWRARYDRLKLNTGRRTSHMPNRPYPEGTAVFPTRDQVVAHLDHHAHEAGIELMLSTCVARIDKDAEGWLLATSSGDITARQVVVATGYEHTPRIPQWPGMVDYTGQVLHSAKYRNPAPFVGKRVLVVGAGSSAMEIVHDVATGGAAQAWLAVRTPPHIMLRALPGGFPSDYIASPLYDAPLWLADSISKVAQRVDVGDLSAYGLPRPDEGVFARGKRLGRAPVIVDREVVHAIRARKFVVVPTIEKFTGDTVHLIDGQTLEPEVVICATGYVRGLEPVVGHLGVLDDTGLPRVTGETVAAPGLRFVGFLSRPGLISFVAKQSVHVAKRIADELDRAPSLTP</sequence>
<dbReference type="AlphaFoldDB" id="A0AAI8U0P7"/>
<dbReference type="GO" id="GO:0005829">
    <property type="term" value="C:cytosol"/>
    <property type="evidence" value="ECO:0007669"/>
    <property type="project" value="TreeGrafter"/>
</dbReference>
<protein>
    <submittedName>
        <fullName evidence="2">Monooxygenase</fullName>
    </submittedName>
    <submittedName>
        <fullName evidence="3">Oxidoreductase CzcO</fullName>
        <ecNumber evidence="3">1.-.-.-</ecNumber>
    </submittedName>
</protein>
<dbReference type="PRINTS" id="PR00368">
    <property type="entry name" value="FADPNR"/>
</dbReference>
<dbReference type="EMBL" id="AP027452">
    <property type="protein sequence ID" value="BDY32344.1"/>
    <property type="molecule type" value="Genomic_DNA"/>
</dbReference>
<dbReference type="GO" id="GO:0050661">
    <property type="term" value="F:NADP binding"/>
    <property type="evidence" value="ECO:0007669"/>
    <property type="project" value="InterPro"/>
</dbReference>
<dbReference type="GO" id="GO:0004497">
    <property type="term" value="F:monooxygenase activity"/>
    <property type="evidence" value="ECO:0007669"/>
    <property type="project" value="UniProtKB-KW"/>
</dbReference>
<evidence type="ECO:0000313" key="3">
    <source>
        <dbReference type="EMBL" id="BDY32344.1"/>
    </source>
</evidence>
<evidence type="ECO:0000313" key="2">
    <source>
        <dbReference type="EMBL" id="BBX37633.1"/>
    </source>
</evidence>
<reference evidence="2 4" key="1">
    <citation type="journal article" date="2019" name="Emerg. Microbes Infect.">
        <title>Comprehensive subspecies identification of 175 nontuberculous mycobacteria species based on 7547 genomic profiles.</title>
        <authorList>
            <person name="Matsumoto Y."/>
            <person name="Kinjo T."/>
            <person name="Motooka D."/>
            <person name="Nabeya D."/>
            <person name="Jung N."/>
            <person name="Uechi K."/>
            <person name="Horii T."/>
            <person name="Iida T."/>
            <person name="Fujita J."/>
            <person name="Nakamura S."/>
        </authorList>
    </citation>
    <scope>NUCLEOTIDE SEQUENCE [LARGE SCALE GENOMIC DNA]</scope>
    <source>
        <strain evidence="2 4">JCM 12375</strain>
    </source>
</reference>
<dbReference type="InterPro" id="IPR036188">
    <property type="entry name" value="FAD/NAD-bd_sf"/>
</dbReference>
<organism evidence="3 5">
    <name type="scientific">Mycolicibacterium mageritense</name>
    <name type="common">Mycobacterium mageritense</name>
    <dbReference type="NCBI Taxonomy" id="53462"/>
    <lineage>
        <taxon>Bacteria</taxon>
        <taxon>Bacillati</taxon>
        <taxon>Actinomycetota</taxon>
        <taxon>Actinomycetes</taxon>
        <taxon>Mycobacteriales</taxon>
        <taxon>Mycobacteriaceae</taxon>
        <taxon>Mycolicibacterium</taxon>
    </lineage>
</organism>
<dbReference type="GO" id="GO:0050660">
    <property type="term" value="F:flavin adenine dinucleotide binding"/>
    <property type="evidence" value="ECO:0007669"/>
    <property type="project" value="InterPro"/>
</dbReference>
<dbReference type="PIRSF" id="PIRSF000332">
    <property type="entry name" value="FMO"/>
    <property type="match status" value="1"/>
</dbReference>
<dbReference type="Gene3D" id="3.50.50.60">
    <property type="entry name" value="FAD/NAD(P)-binding domain"/>
    <property type="match status" value="1"/>
</dbReference>
<dbReference type="InterPro" id="IPR050982">
    <property type="entry name" value="Auxin_biosynth/cation_transpt"/>
</dbReference>
<dbReference type="PANTHER" id="PTHR43539">
    <property type="entry name" value="FLAVIN-BINDING MONOOXYGENASE-LIKE PROTEIN (AFU_ORTHOLOGUE AFUA_4G09220)"/>
    <property type="match status" value="1"/>
</dbReference>
<dbReference type="Proteomes" id="UP001241092">
    <property type="component" value="Chromosome"/>
</dbReference>
<name>A0AAI8U0P7_MYCME</name>
<evidence type="ECO:0000313" key="4">
    <source>
        <dbReference type="Proteomes" id="UP000465622"/>
    </source>
</evidence>
<dbReference type="SUPFAM" id="SSF51905">
    <property type="entry name" value="FAD/NAD(P)-binding domain"/>
    <property type="match status" value="2"/>
</dbReference>
<dbReference type="PRINTS" id="PR00469">
    <property type="entry name" value="PNDRDTASEII"/>
</dbReference>
<dbReference type="EC" id="1.-.-.-" evidence="3"/>
<proteinExistence type="predicted"/>
<dbReference type="EMBL" id="AP022567">
    <property type="protein sequence ID" value="BBX37633.1"/>
    <property type="molecule type" value="Genomic_DNA"/>
</dbReference>
<keyword evidence="4" id="KW-1185">Reference proteome</keyword>
<dbReference type="Proteomes" id="UP000465622">
    <property type="component" value="Chromosome"/>
</dbReference>
<dbReference type="Pfam" id="PF13738">
    <property type="entry name" value="Pyr_redox_3"/>
    <property type="match status" value="1"/>
</dbReference>
<dbReference type="InterPro" id="IPR000960">
    <property type="entry name" value="Flavin_mOase"/>
</dbReference>
<keyword evidence="1 3" id="KW-0560">Oxidoreductase</keyword>
<dbReference type="PANTHER" id="PTHR43539:SF78">
    <property type="entry name" value="FLAVIN-CONTAINING MONOOXYGENASE"/>
    <property type="match status" value="1"/>
</dbReference>
<reference evidence="2" key="2">
    <citation type="submission" date="2020-02" db="EMBL/GenBank/DDBJ databases">
        <authorList>
            <person name="Matsumoto Y."/>
            <person name="Motooka D."/>
            <person name="Nakamura S."/>
        </authorList>
    </citation>
    <scope>NUCLEOTIDE SEQUENCE</scope>
    <source>
        <strain evidence="2">JCM 12375</strain>
    </source>
</reference>
<accession>A0AAI8U0P7</accession>
<gene>
    <name evidence="3" type="primary">czcO_3</name>
    <name evidence="3" type="ORF">hbim_06308</name>
    <name evidence="2" type="ORF">MMAGJ_69150</name>
</gene>
<evidence type="ECO:0000256" key="1">
    <source>
        <dbReference type="ARBA" id="ARBA00023002"/>
    </source>
</evidence>
<evidence type="ECO:0000313" key="5">
    <source>
        <dbReference type="Proteomes" id="UP001241092"/>
    </source>
</evidence>
<keyword evidence="2" id="KW-0503">Monooxygenase</keyword>
<reference evidence="3" key="3">
    <citation type="submission" date="2023-03" db="EMBL/GenBank/DDBJ databases">
        <title>Draft genome sequence of a Mycolicibacterium mageritense strain H4_3_1 isolated from a hybrid biological-inorganic system reactor.</title>
        <authorList>
            <person name="Feng X."/>
            <person name="Kazama D."/>
            <person name="Sato K."/>
            <person name="Kobayashi H."/>
        </authorList>
    </citation>
    <scope>NUCLEOTIDE SEQUENCE</scope>
    <source>
        <strain evidence="3">H4_3_1</strain>
    </source>
</reference>
<dbReference type="RefSeq" id="WP_036439524.1">
    <property type="nucleotide sequence ID" value="NZ_AP022567.1"/>
</dbReference>